<dbReference type="AlphaFoldDB" id="A0AAE0LP95"/>
<evidence type="ECO:0000313" key="3">
    <source>
        <dbReference type="EMBL" id="KAK3292235.1"/>
    </source>
</evidence>
<evidence type="ECO:0000256" key="1">
    <source>
        <dbReference type="SAM" id="MobiDB-lite"/>
    </source>
</evidence>
<evidence type="ECO:0000313" key="4">
    <source>
        <dbReference type="Proteomes" id="UP001278766"/>
    </source>
</evidence>
<organism evidence="3 4">
    <name type="scientific">Chaetomium fimeti</name>
    <dbReference type="NCBI Taxonomy" id="1854472"/>
    <lineage>
        <taxon>Eukaryota</taxon>
        <taxon>Fungi</taxon>
        <taxon>Dikarya</taxon>
        <taxon>Ascomycota</taxon>
        <taxon>Pezizomycotina</taxon>
        <taxon>Sordariomycetes</taxon>
        <taxon>Sordariomycetidae</taxon>
        <taxon>Sordariales</taxon>
        <taxon>Chaetomiaceae</taxon>
        <taxon>Chaetomium</taxon>
    </lineage>
</organism>
<protein>
    <submittedName>
        <fullName evidence="3">Uncharacterized protein</fullName>
    </submittedName>
</protein>
<reference evidence="3" key="1">
    <citation type="journal article" date="2023" name="Mol. Phylogenet. Evol.">
        <title>Genome-scale phylogeny and comparative genomics of the fungal order Sordariales.</title>
        <authorList>
            <person name="Hensen N."/>
            <person name="Bonometti L."/>
            <person name="Westerberg I."/>
            <person name="Brannstrom I.O."/>
            <person name="Guillou S."/>
            <person name="Cros-Aarteil S."/>
            <person name="Calhoun S."/>
            <person name="Haridas S."/>
            <person name="Kuo A."/>
            <person name="Mondo S."/>
            <person name="Pangilinan J."/>
            <person name="Riley R."/>
            <person name="LaButti K."/>
            <person name="Andreopoulos B."/>
            <person name="Lipzen A."/>
            <person name="Chen C."/>
            <person name="Yan M."/>
            <person name="Daum C."/>
            <person name="Ng V."/>
            <person name="Clum A."/>
            <person name="Steindorff A."/>
            <person name="Ohm R.A."/>
            <person name="Martin F."/>
            <person name="Silar P."/>
            <person name="Natvig D.O."/>
            <person name="Lalanne C."/>
            <person name="Gautier V."/>
            <person name="Ament-Velasquez S.L."/>
            <person name="Kruys A."/>
            <person name="Hutchinson M.I."/>
            <person name="Powell A.J."/>
            <person name="Barry K."/>
            <person name="Miller A.N."/>
            <person name="Grigoriev I.V."/>
            <person name="Debuchy R."/>
            <person name="Gladieux P."/>
            <person name="Hiltunen Thoren M."/>
            <person name="Johannesson H."/>
        </authorList>
    </citation>
    <scope>NUCLEOTIDE SEQUENCE</scope>
    <source>
        <strain evidence="3">CBS 168.71</strain>
    </source>
</reference>
<proteinExistence type="predicted"/>
<feature type="region of interest" description="Disordered" evidence="1">
    <location>
        <begin position="242"/>
        <end position="376"/>
    </location>
</feature>
<feature type="region of interest" description="Disordered" evidence="1">
    <location>
        <begin position="390"/>
        <end position="488"/>
    </location>
</feature>
<dbReference type="Proteomes" id="UP001278766">
    <property type="component" value="Unassembled WGS sequence"/>
</dbReference>
<feature type="compositionally biased region" description="Polar residues" evidence="1">
    <location>
        <begin position="242"/>
        <end position="254"/>
    </location>
</feature>
<dbReference type="GeneID" id="87843779"/>
<evidence type="ECO:0000256" key="2">
    <source>
        <dbReference type="SAM" id="Phobius"/>
    </source>
</evidence>
<dbReference type="RefSeq" id="XP_062655749.1">
    <property type="nucleotide sequence ID" value="XM_062806831.1"/>
</dbReference>
<feature type="compositionally biased region" description="Basic and acidic residues" evidence="1">
    <location>
        <begin position="450"/>
        <end position="488"/>
    </location>
</feature>
<name>A0AAE0LP95_9PEZI</name>
<reference evidence="3" key="2">
    <citation type="submission" date="2023-06" db="EMBL/GenBank/DDBJ databases">
        <authorList>
            <consortium name="Lawrence Berkeley National Laboratory"/>
            <person name="Haridas S."/>
            <person name="Hensen N."/>
            <person name="Bonometti L."/>
            <person name="Westerberg I."/>
            <person name="Brannstrom I.O."/>
            <person name="Guillou S."/>
            <person name="Cros-Aarteil S."/>
            <person name="Calhoun S."/>
            <person name="Kuo A."/>
            <person name="Mondo S."/>
            <person name="Pangilinan J."/>
            <person name="Riley R."/>
            <person name="Labutti K."/>
            <person name="Andreopoulos B."/>
            <person name="Lipzen A."/>
            <person name="Chen C."/>
            <person name="Yanf M."/>
            <person name="Daum C."/>
            <person name="Ng V."/>
            <person name="Clum A."/>
            <person name="Steindorff A."/>
            <person name="Ohm R."/>
            <person name="Martin F."/>
            <person name="Silar P."/>
            <person name="Natvig D."/>
            <person name="Lalanne C."/>
            <person name="Gautier V."/>
            <person name="Ament-Velasquez S.L."/>
            <person name="Kruys A."/>
            <person name="Hutchinson M.I."/>
            <person name="Powell A.J."/>
            <person name="Barry K."/>
            <person name="Miller A.N."/>
            <person name="Grigoriev I.V."/>
            <person name="Debuchy R."/>
            <person name="Gladieux P."/>
            <person name="Thoren M.H."/>
            <person name="Johannesson H."/>
        </authorList>
    </citation>
    <scope>NUCLEOTIDE SEQUENCE</scope>
    <source>
        <strain evidence="3">CBS 168.71</strain>
    </source>
</reference>
<feature type="compositionally biased region" description="Polar residues" evidence="1">
    <location>
        <begin position="360"/>
        <end position="375"/>
    </location>
</feature>
<keyword evidence="2" id="KW-0812">Transmembrane</keyword>
<feature type="compositionally biased region" description="Gly residues" evidence="1">
    <location>
        <begin position="436"/>
        <end position="446"/>
    </location>
</feature>
<gene>
    <name evidence="3" type="ORF">B0H64DRAFT_445186</name>
</gene>
<accession>A0AAE0LP95</accession>
<feature type="compositionally biased region" description="Low complexity" evidence="1">
    <location>
        <begin position="347"/>
        <end position="359"/>
    </location>
</feature>
<feature type="transmembrane region" description="Helical" evidence="2">
    <location>
        <begin position="546"/>
        <end position="570"/>
    </location>
</feature>
<dbReference type="EMBL" id="JAUEPN010000007">
    <property type="protein sequence ID" value="KAK3292235.1"/>
    <property type="molecule type" value="Genomic_DNA"/>
</dbReference>
<comment type="caution">
    <text evidence="3">The sequence shown here is derived from an EMBL/GenBank/DDBJ whole genome shotgun (WGS) entry which is preliminary data.</text>
</comment>
<keyword evidence="2" id="KW-0472">Membrane</keyword>
<keyword evidence="4" id="KW-1185">Reference proteome</keyword>
<keyword evidence="2" id="KW-1133">Transmembrane helix</keyword>
<sequence>MAAVAKGVNGHRRRRCGNVEGKMQMVLARPEETILGVVGDMGKGLCVLKRVMLRFCLSRLVSRQEGPQSLLHDTSHLMDYQLEWELGNLTVIPMDLHRLSEDCRGRRTPTGRVLELDDPNMAEPWASSQLCGLNSLRQSDIMSKARLVEGGRGLGQGLQSVCTRTITTTGFGRNQPRHRIVARPFDATLDGWHEAPPSRRVLMPRVLSQSTSPLSSTGMPKITYSNRLASPGEMQLSVWPNPNSAGLQTGSSMSVRKGMGVIPLGGNPIPHPLREPGVDSDTTLLSTDRGRTAPVQGETHSVKQSQPAAETENRSPQPEPPDWAMRKTMRKSLGNPGPQDEVDTRRSLPTSTRTSTSLTAQSPSPGTIASQNQAADETIARGAARTAFAHHRGGSGWVRTRMPVSAPDPGSHQPHRTRVQAAGTRAKAAAKPGAGAETGSGQGKGQGSQDKGKEEKNEKEKGENEQEAKEKAKKKEKEKEKEKGKTTKADMNNVEVSRWARSAMVMLAKVVEAYWHVVSPVFDGDSQLRKRIDKAQATRGDAVVCVLAVVFLFLAASGGVWAVRGIIWVVRLLGRLGEVLRVVAGLHD</sequence>
<feature type="compositionally biased region" description="Polar residues" evidence="1">
    <location>
        <begin position="298"/>
        <end position="308"/>
    </location>
</feature>
<feature type="compositionally biased region" description="Low complexity" evidence="1">
    <location>
        <begin position="421"/>
        <end position="435"/>
    </location>
</feature>